<dbReference type="Gene3D" id="3.40.50.980">
    <property type="match status" value="2"/>
</dbReference>
<dbReference type="PROSITE" id="PS50075">
    <property type="entry name" value="CARRIER"/>
    <property type="match status" value="1"/>
</dbReference>
<name>A0A848LMC8_9BACT</name>
<dbReference type="GO" id="GO:0031177">
    <property type="term" value="F:phosphopantetheine binding"/>
    <property type="evidence" value="ECO:0007669"/>
    <property type="project" value="InterPro"/>
</dbReference>
<dbReference type="InterPro" id="IPR000873">
    <property type="entry name" value="AMP-dep_synth/lig_dom"/>
</dbReference>
<dbReference type="GO" id="GO:0016705">
    <property type="term" value="F:oxidoreductase activity, acting on paired donors, with incorporation or reduction of molecular oxygen"/>
    <property type="evidence" value="ECO:0007669"/>
    <property type="project" value="InterPro"/>
</dbReference>
<dbReference type="GO" id="GO:0005737">
    <property type="term" value="C:cytoplasm"/>
    <property type="evidence" value="ECO:0007669"/>
    <property type="project" value="TreeGrafter"/>
</dbReference>
<dbReference type="Pfam" id="PF13193">
    <property type="entry name" value="AMP-binding_C"/>
    <property type="match status" value="1"/>
</dbReference>
<dbReference type="InterPro" id="IPR006162">
    <property type="entry name" value="Ppantetheine_attach_site"/>
</dbReference>
<dbReference type="PROSITE" id="PS00012">
    <property type="entry name" value="PHOSPHOPANTETHEINE"/>
    <property type="match status" value="1"/>
</dbReference>
<dbReference type="SUPFAM" id="SSF56801">
    <property type="entry name" value="Acetyl-CoA synthetase-like"/>
    <property type="match status" value="2"/>
</dbReference>
<reference evidence="5 6" key="1">
    <citation type="submission" date="2020-04" db="EMBL/GenBank/DDBJ databases">
        <title>Draft genome of Pyxidicoccus fallax type strain.</title>
        <authorList>
            <person name="Whitworth D.E."/>
        </authorList>
    </citation>
    <scope>NUCLEOTIDE SEQUENCE [LARGE SCALE GENOMIC DNA]</scope>
    <source>
        <strain evidence="5 6">DSM 14698</strain>
    </source>
</reference>
<dbReference type="SUPFAM" id="SSF53328">
    <property type="entry name" value="Formyltransferase"/>
    <property type="match status" value="1"/>
</dbReference>
<dbReference type="InterPro" id="IPR020806">
    <property type="entry name" value="PKS_PP-bd"/>
</dbReference>
<dbReference type="GO" id="GO:0044550">
    <property type="term" value="P:secondary metabolite biosynthetic process"/>
    <property type="evidence" value="ECO:0007669"/>
    <property type="project" value="TreeGrafter"/>
</dbReference>
<dbReference type="Proteomes" id="UP000518300">
    <property type="component" value="Unassembled WGS sequence"/>
</dbReference>
<organism evidence="5 6">
    <name type="scientific">Pyxidicoccus fallax</name>
    <dbReference type="NCBI Taxonomy" id="394095"/>
    <lineage>
        <taxon>Bacteria</taxon>
        <taxon>Pseudomonadati</taxon>
        <taxon>Myxococcota</taxon>
        <taxon>Myxococcia</taxon>
        <taxon>Myxococcales</taxon>
        <taxon>Cystobacterineae</taxon>
        <taxon>Myxococcaceae</taxon>
        <taxon>Pyxidicoccus</taxon>
    </lineage>
</organism>
<dbReference type="Pfam" id="PF00551">
    <property type="entry name" value="Formyl_trans_N"/>
    <property type="match status" value="1"/>
</dbReference>
<dbReference type="Gene3D" id="3.40.50.12780">
    <property type="entry name" value="N-terminal domain of ligase-like"/>
    <property type="match status" value="1"/>
</dbReference>
<dbReference type="Gene3D" id="3.30.559.30">
    <property type="entry name" value="Nonribosomal peptide synthetase, condensation domain"/>
    <property type="match status" value="1"/>
</dbReference>
<dbReference type="SUPFAM" id="SSF51679">
    <property type="entry name" value="Bacterial luciferase-like"/>
    <property type="match status" value="1"/>
</dbReference>
<dbReference type="Pfam" id="PF00501">
    <property type="entry name" value="AMP-binding"/>
    <property type="match status" value="2"/>
</dbReference>
<dbReference type="InterPro" id="IPR024011">
    <property type="entry name" value="Biosynth_lucif-like_mOase_dom"/>
</dbReference>
<dbReference type="FunFam" id="3.30.300.30:FF:000010">
    <property type="entry name" value="Enterobactin synthetase component F"/>
    <property type="match status" value="1"/>
</dbReference>
<dbReference type="SUPFAM" id="SSF47336">
    <property type="entry name" value="ACP-like"/>
    <property type="match status" value="1"/>
</dbReference>
<keyword evidence="1" id="KW-0596">Phosphopantetheine</keyword>
<dbReference type="PANTHER" id="PTHR45527">
    <property type="entry name" value="NONRIBOSOMAL PEPTIDE SYNTHETASE"/>
    <property type="match status" value="1"/>
</dbReference>
<evidence type="ECO:0000256" key="1">
    <source>
        <dbReference type="ARBA" id="ARBA00022450"/>
    </source>
</evidence>
<dbReference type="InterPro" id="IPR045851">
    <property type="entry name" value="AMP-bd_C_sf"/>
</dbReference>
<evidence type="ECO:0000313" key="6">
    <source>
        <dbReference type="Proteomes" id="UP000518300"/>
    </source>
</evidence>
<accession>A0A848LMC8</accession>
<proteinExistence type="predicted"/>
<dbReference type="InterPro" id="IPR036661">
    <property type="entry name" value="Luciferase-like_sf"/>
</dbReference>
<feature type="region of interest" description="Disordered" evidence="3">
    <location>
        <begin position="1434"/>
        <end position="1456"/>
    </location>
</feature>
<dbReference type="InterPro" id="IPR042099">
    <property type="entry name" value="ANL_N_sf"/>
</dbReference>
<dbReference type="SUPFAM" id="SSF52777">
    <property type="entry name" value="CoA-dependent acyltransferases"/>
    <property type="match status" value="1"/>
</dbReference>
<dbReference type="GO" id="GO:0043041">
    <property type="term" value="P:amino acid activation for nonribosomal peptide biosynthetic process"/>
    <property type="evidence" value="ECO:0007669"/>
    <property type="project" value="TreeGrafter"/>
</dbReference>
<dbReference type="CDD" id="cd08649">
    <property type="entry name" value="FMT_core_NRPS_like"/>
    <property type="match status" value="1"/>
</dbReference>
<dbReference type="FunFam" id="2.30.38.10:FF:000001">
    <property type="entry name" value="Non-ribosomal peptide synthetase PvdI"/>
    <property type="match status" value="1"/>
</dbReference>
<dbReference type="Pfam" id="PF00550">
    <property type="entry name" value="PP-binding"/>
    <property type="match status" value="1"/>
</dbReference>
<dbReference type="PROSITE" id="PS00455">
    <property type="entry name" value="AMP_BINDING"/>
    <property type="match status" value="1"/>
</dbReference>
<evidence type="ECO:0000256" key="2">
    <source>
        <dbReference type="ARBA" id="ARBA00022553"/>
    </source>
</evidence>
<dbReference type="InterPro" id="IPR020459">
    <property type="entry name" value="AMP-binding"/>
</dbReference>
<dbReference type="NCBIfam" id="TIGR04020">
    <property type="entry name" value="seco_metab_LLM"/>
    <property type="match status" value="1"/>
</dbReference>
<sequence length="1559" mass="169993">MSAAGESPSCFIIGEGTLVVPCAQALMERGVRVLGLVTREPSLQKWAEEQAIPHVPPGEQVLPFLSKAPFDWLFSIVNLSLVKDEVLRLPRRMAINFHDGPLPRYAGLNVTSWALLHRETQHGVTWHEMTSGADKGRILKQRLFDIAPNETAFSLNARCYTLGMETFAELAAELVEGREQPVEQDFSLRSYFGLAQRPEAAALLDTEGDVEDARALVAALDYGGYPNPLAFAKLWLGSAPVAISETRRVEDGSGATSGSIVSIEGDALTLAFQGGDLVLKGAKGQCGAPLQWAELLGSRNLAVGDVIPPASAELRARLSEVGPVAGKAENFFLHRLETLAPPDLPFLGGSAKEEGTHTVTLAAADIAAAWANDLPADERLLFTAAAFLSRLSPEPRFDVGFSDASTRARIQGVEGFFASQLPLRLELPMKDAPAAAAAAFRKGLTQVREKGAMARDVLGRSPQLAGLPRHNGEVGYPVALRIASPGELSHLVPGAALTVSVDADGAKAHFIFDATRVEKGRVAELSRQLAAFLASLQEAPTKPVGEHDLLGAEERKLLTQWNDTRRELPKDATIHGLFRAQAQRTPDATALVCRGKTLTYRELDERSDVLARHLRSVGVGRDVRVGIFMERSLEMMVGVLAAHKAGGCYVPLDPAYPAERIAFMVEDAGCHLVLTQERLLGRVPPAAQRVLAVDAAWEQIAASADVQTPPGGPDSLAYVIYTSGSTGKPKGVMIEHRNFVNFGVGMDERLGTERGTWLAVTSLNFDISVLELLWTLTRGFTVVIHSERHASAQEGQHASRAMDFSLFYFSSDEGERPEGRYDLLMESARFADTNGFCAVWTPERHFHAFGGLFPNPAVTSAALAAITRNVQLRAGSLVSPLHPTLRIAEDWSVVDNISHGRVGISFAAGWQPNDFALRPENFADRKRIMFQQIEDVRKLWRGEALEVKGGSGNMVKVRTLPRPKQKELPIWVTTAGNPETFEEAARAGCHVLTHLLGQTVEEVAQKVALYRETWRKCGHPGKGTVSLMLHTFVGESEAAVKEVVRAPMKAYLKSSVGLIKEAAWSFPAFKAQTTLSNGNFGTDHLSAEEMDALLDFSFERYFQTSSLFGSVDGCVATVDRLKGLDIDEIACLVDFGVPTELVMKHLPLLAEVRKRANASVGVKPVDDGFELDGSVPGLLERHPVTHLQCTPSQASMLLAEERAREGLKRLKKMMVGGEAFPIPLARQLSETVSGDVVNMYGPTETTIWSSTQVVKNVGDSVPIGTPIANTQLYVLDAQKRPLPIGATGELYIGGAGVVRGYHQRPELNQERFVADPFSSQPGARMYRTGDAARWRQDGVVEFIGRLDHQVKVRGFRIELGEIEARLGEHPSVRETVVVVREDTPGDKRLVAYLIAKPGEPPAADALRDFLRSRLPEYMVPQAFVTMSAFPQTPNKKVDRKALPPPEQAQARGAFTKPESETETLIAGIWQEVLKLDKVGVEDKFADLGGHSLLMVQVLDKLKSQVEKPLTLVDLFRYPTVRALSNFISGDSGEDEALKEVAARGEARAAARRNLQRRRR</sequence>
<evidence type="ECO:0000259" key="4">
    <source>
        <dbReference type="PROSITE" id="PS50075"/>
    </source>
</evidence>
<dbReference type="InterPro" id="IPR036736">
    <property type="entry name" value="ACP-like_sf"/>
</dbReference>
<dbReference type="PRINTS" id="PR00154">
    <property type="entry name" value="AMPBINDING"/>
</dbReference>
<dbReference type="InterPro" id="IPR036477">
    <property type="entry name" value="Formyl_transf_N_sf"/>
</dbReference>
<dbReference type="SMART" id="SM00823">
    <property type="entry name" value="PKS_PP"/>
    <property type="match status" value="1"/>
</dbReference>
<dbReference type="Gene3D" id="3.40.50.12230">
    <property type="match status" value="1"/>
</dbReference>
<dbReference type="Gene3D" id="3.20.20.30">
    <property type="entry name" value="Luciferase-like domain"/>
    <property type="match status" value="1"/>
</dbReference>
<dbReference type="InterPro" id="IPR011251">
    <property type="entry name" value="Luciferase-like_dom"/>
</dbReference>
<dbReference type="InterPro" id="IPR025110">
    <property type="entry name" value="AMP-bd_C"/>
</dbReference>
<gene>
    <name evidence="5" type="ORF">HG543_29125</name>
</gene>
<dbReference type="Gene3D" id="1.10.1200.10">
    <property type="entry name" value="ACP-like"/>
    <property type="match status" value="1"/>
</dbReference>
<dbReference type="CDD" id="cd05930">
    <property type="entry name" value="A_NRPS"/>
    <property type="match status" value="1"/>
</dbReference>
<dbReference type="InterPro" id="IPR020845">
    <property type="entry name" value="AMP-binding_CS"/>
</dbReference>
<feature type="domain" description="Carrier" evidence="4">
    <location>
        <begin position="1456"/>
        <end position="1531"/>
    </location>
</feature>
<dbReference type="RefSeq" id="WP_169348156.1">
    <property type="nucleotide sequence ID" value="NZ_JABBJJ010000159.1"/>
</dbReference>
<dbReference type="Pfam" id="PF00296">
    <property type="entry name" value="Bac_luciferase"/>
    <property type="match status" value="1"/>
</dbReference>
<evidence type="ECO:0000313" key="5">
    <source>
        <dbReference type="EMBL" id="NMO18896.1"/>
    </source>
</evidence>
<dbReference type="InterPro" id="IPR002376">
    <property type="entry name" value="Formyl_transf_N"/>
</dbReference>
<dbReference type="PANTHER" id="PTHR45527:SF1">
    <property type="entry name" value="FATTY ACID SYNTHASE"/>
    <property type="match status" value="1"/>
</dbReference>
<evidence type="ECO:0000256" key="3">
    <source>
        <dbReference type="SAM" id="MobiDB-lite"/>
    </source>
</evidence>
<protein>
    <submittedName>
        <fullName evidence="5">LLM class flavin-dependent oxidoreductase</fullName>
    </submittedName>
</protein>
<dbReference type="EMBL" id="JABBJJ010000159">
    <property type="protein sequence ID" value="NMO18896.1"/>
    <property type="molecule type" value="Genomic_DNA"/>
</dbReference>
<keyword evidence="6" id="KW-1185">Reference proteome</keyword>
<keyword evidence="2" id="KW-0597">Phosphoprotein</keyword>
<dbReference type="InterPro" id="IPR009081">
    <property type="entry name" value="PP-bd_ACP"/>
</dbReference>
<dbReference type="FunFam" id="3.40.50.980:FF:000001">
    <property type="entry name" value="Non-ribosomal peptide synthetase"/>
    <property type="match status" value="1"/>
</dbReference>
<dbReference type="Gene3D" id="3.30.300.30">
    <property type="match status" value="1"/>
</dbReference>
<comment type="caution">
    <text evidence="5">The sequence shown here is derived from an EMBL/GenBank/DDBJ whole genome shotgun (WGS) entry which is preliminary data.</text>
</comment>